<reference evidence="4" key="1">
    <citation type="submission" date="2017-08" db="EMBL/GenBank/DDBJ databases">
        <title>A dynamic microbial community with high functional redundancy inhabits the cold, oxic subseafloor aquifer.</title>
        <authorList>
            <person name="Tully B.J."/>
            <person name="Wheat C.G."/>
            <person name="Glazer B.T."/>
            <person name="Huber J.A."/>
        </authorList>
    </citation>
    <scope>NUCLEOTIDE SEQUENCE [LARGE SCALE GENOMIC DNA]</scope>
</reference>
<comment type="caution">
    <text evidence="3">The sequence shown here is derived from an EMBL/GenBank/DDBJ whole genome shotgun (WGS) entry which is preliminary data.</text>
</comment>
<evidence type="ECO:0000259" key="2">
    <source>
        <dbReference type="Pfam" id="PF01734"/>
    </source>
</evidence>
<dbReference type="Pfam" id="PF01734">
    <property type="entry name" value="Patatin"/>
    <property type="match status" value="1"/>
</dbReference>
<dbReference type="EMBL" id="NVQR01000139">
    <property type="protein sequence ID" value="PCH59020.1"/>
    <property type="molecule type" value="Genomic_DNA"/>
</dbReference>
<proteinExistence type="predicted"/>
<feature type="domain" description="PNPLA" evidence="2">
    <location>
        <begin position="58"/>
        <end position="242"/>
    </location>
</feature>
<organism evidence="3 4">
    <name type="scientific">SAR86 cluster bacterium</name>
    <dbReference type="NCBI Taxonomy" id="2030880"/>
    <lineage>
        <taxon>Bacteria</taxon>
        <taxon>Pseudomonadati</taxon>
        <taxon>Pseudomonadota</taxon>
        <taxon>Gammaproteobacteria</taxon>
        <taxon>SAR86 cluster</taxon>
    </lineage>
</organism>
<dbReference type="GO" id="GO:0006629">
    <property type="term" value="P:lipid metabolic process"/>
    <property type="evidence" value="ECO:0007669"/>
    <property type="project" value="UniProtKB-KW"/>
</dbReference>
<dbReference type="AlphaFoldDB" id="A0A2A4MGL5"/>
<protein>
    <recommendedName>
        <fullName evidence="2">PNPLA domain-containing protein</fullName>
    </recommendedName>
</protein>
<gene>
    <name evidence="3" type="ORF">COC19_07845</name>
</gene>
<dbReference type="Proteomes" id="UP000218172">
    <property type="component" value="Unassembled WGS sequence"/>
</dbReference>
<evidence type="ECO:0000256" key="1">
    <source>
        <dbReference type="ARBA" id="ARBA00023098"/>
    </source>
</evidence>
<evidence type="ECO:0000313" key="3">
    <source>
        <dbReference type="EMBL" id="PCH59020.1"/>
    </source>
</evidence>
<evidence type="ECO:0000313" key="4">
    <source>
        <dbReference type="Proteomes" id="UP000218172"/>
    </source>
</evidence>
<dbReference type="InterPro" id="IPR002641">
    <property type="entry name" value="PNPLA_dom"/>
</dbReference>
<name>A0A2A4MGL5_9GAMM</name>
<dbReference type="SUPFAM" id="SSF52151">
    <property type="entry name" value="FabD/lysophospholipase-like"/>
    <property type="match status" value="1"/>
</dbReference>
<accession>A0A2A4MGL5</accession>
<sequence length="355" mass="40156">MMNSLSVYAGPRALKTLSENPLRADLFDVLVGASGGPKWFVLYGLDRYLFAEFFNNKDHPLTTIGSSAGAWRLSCLGASDPVAAIERLATLYSQEKYSNRPTTQEISNKARQMLNLVLTPSDVTQILNNKKFNTHFIAVRGRTIISRNNKPLQALAIALCALCNIISRRSLSWFFERTIFTSDVNNSAFENLTDLSTTLIELSEENFHDALIASGSIPFVLDAVEDIAGAKRGVYYDGGISDYHLDLPFHRHDGLVLYPHFSPKIVPGWFDKHLSWRKPRSLHFENVLLICPSPDFVSRLPYGKIPDRVDFSRLDYNTRLSYWRKVLDESQRLADDFAMLQEKQSIGDVIQALKF</sequence>
<dbReference type="InterPro" id="IPR016035">
    <property type="entry name" value="Acyl_Trfase/lysoPLipase"/>
</dbReference>
<keyword evidence="1" id="KW-0443">Lipid metabolism</keyword>